<gene>
    <name evidence="2" type="ORF">B2M20_05230</name>
</gene>
<dbReference type="InterPro" id="IPR029058">
    <property type="entry name" value="AB_hydrolase_fold"/>
</dbReference>
<dbReference type="RefSeq" id="WP_079446019.1">
    <property type="nucleotide sequence ID" value="NZ_MWPQ01000023.1"/>
</dbReference>
<dbReference type="AlphaFoldDB" id="A0A1V4I1X1"/>
<dbReference type="EMBL" id="MWPQ01000023">
    <property type="protein sequence ID" value="OPH83812.1"/>
    <property type="molecule type" value="Genomic_DNA"/>
</dbReference>
<evidence type="ECO:0000313" key="2">
    <source>
        <dbReference type="EMBL" id="OPH83812.1"/>
    </source>
</evidence>
<dbReference type="Pfam" id="PF12697">
    <property type="entry name" value="Abhydrolase_6"/>
    <property type="match status" value="1"/>
</dbReference>
<name>A0A1V4I1X1_NITVU</name>
<dbReference type="STRING" id="29421.B2M20_05230"/>
<proteinExistence type="predicted"/>
<dbReference type="PANTHER" id="PTHR37946:SF1">
    <property type="entry name" value="SLL1969 PROTEIN"/>
    <property type="match status" value="1"/>
</dbReference>
<dbReference type="OrthoDB" id="556502at2"/>
<evidence type="ECO:0000259" key="1">
    <source>
        <dbReference type="Pfam" id="PF12697"/>
    </source>
</evidence>
<sequence length="227" mass="25178">MTDTLSSGVVLLHGLAKTPRSFRRMERALQKEGFATLNLAYPSRKYPLEVLVENVHTAIHPFAMQTDALHFVTHSMGGLLAQFYLARYRPIRLHRVVMLGPPNGGSEVTDFLKETAPYRAFYGPAGHQLGTSRLQSSERLPLPDYSVGIIAGNKTIDPISSFFIVPQPNDGRVSVKSTRLKGMSDHIVLGATHSGLLRHQSAINQTLSFLRDGQFLRTAIDSHLRSF</sequence>
<dbReference type="InterPro" id="IPR000073">
    <property type="entry name" value="AB_hydrolase_1"/>
</dbReference>
<dbReference type="SUPFAM" id="SSF53474">
    <property type="entry name" value="alpha/beta-Hydrolases"/>
    <property type="match status" value="1"/>
</dbReference>
<feature type="domain" description="AB hydrolase-1" evidence="1">
    <location>
        <begin position="9"/>
        <end position="127"/>
    </location>
</feature>
<comment type="caution">
    <text evidence="2">The sequence shown here is derived from an EMBL/GenBank/DDBJ whole genome shotgun (WGS) entry which is preliminary data.</text>
</comment>
<evidence type="ECO:0000313" key="3">
    <source>
        <dbReference type="Proteomes" id="UP000189940"/>
    </source>
</evidence>
<keyword evidence="3" id="KW-1185">Reference proteome</keyword>
<reference evidence="2 3" key="1">
    <citation type="submission" date="2017-02" db="EMBL/GenBank/DDBJ databases">
        <title>Genome sequence of the nitrite-oxidizing bacterium Nitrobacter vulgaris strain Ab1.</title>
        <authorList>
            <person name="Mellbye B.L."/>
            <person name="Davis E.W."/>
            <person name="Spieck E."/>
            <person name="Chang J.H."/>
            <person name="Bottomley P.J."/>
            <person name="Sayavedra-Soto L.A."/>
        </authorList>
    </citation>
    <scope>NUCLEOTIDE SEQUENCE [LARGE SCALE GENOMIC DNA]</scope>
    <source>
        <strain evidence="2 3">Ab1</strain>
    </source>
</reference>
<dbReference type="PANTHER" id="PTHR37946">
    <property type="entry name" value="SLL1969 PROTEIN"/>
    <property type="match status" value="1"/>
</dbReference>
<organism evidence="2 3">
    <name type="scientific">Nitrobacter vulgaris</name>
    <dbReference type="NCBI Taxonomy" id="29421"/>
    <lineage>
        <taxon>Bacteria</taxon>
        <taxon>Pseudomonadati</taxon>
        <taxon>Pseudomonadota</taxon>
        <taxon>Alphaproteobacteria</taxon>
        <taxon>Hyphomicrobiales</taxon>
        <taxon>Nitrobacteraceae</taxon>
        <taxon>Nitrobacter</taxon>
    </lineage>
</organism>
<accession>A0A1V4I1X1</accession>
<keyword evidence="2" id="KW-0378">Hydrolase</keyword>
<dbReference type="Gene3D" id="3.40.50.1820">
    <property type="entry name" value="alpha/beta hydrolase"/>
    <property type="match status" value="1"/>
</dbReference>
<protein>
    <submittedName>
        <fullName evidence="2">Alpha/beta hydrolase</fullName>
    </submittedName>
</protein>
<dbReference type="GO" id="GO:0016787">
    <property type="term" value="F:hydrolase activity"/>
    <property type="evidence" value="ECO:0007669"/>
    <property type="project" value="UniProtKB-KW"/>
</dbReference>
<dbReference type="Proteomes" id="UP000189940">
    <property type="component" value="Unassembled WGS sequence"/>
</dbReference>